<gene>
    <name evidence="2" type="ORF">L1049_001599</name>
</gene>
<dbReference type="PANTHER" id="PTHR32208:SF57">
    <property type="entry name" value="F14L17.20 PROTEIN"/>
    <property type="match status" value="1"/>
</dbReference>
<keyword evidence="3" id="KW-1185">Reference proteome</keyword>
<dbReference type="Gene3D" id="2.130.10.80">
    <property type="entry name" value="Galactose oxidase/kelch, beta-propeller"/>
    <property type="match status" value="1"/>
</dbReference>
<dbReference type="EMBL" id="JBBPBK010000108">
    <property type="protein sequence ID" value="KAK9266555.1"/>
    <property type="molecule type" value="Genomic_DNA"/>
</dbReference>
<name>A0AAP0N7J3_LIQFO</name>
<reference evidence="2 3" key="1">
    <citation type="journal article" date="2024" name="Plant J.">
        <title>Genome sequences and population genomics reveal climatic adaptation and genomic divergence between two closely related sweetgum species.</title>
        <authorList>
            <person name="Xu W.Q."/>
            <person name="Ren C.Q."/>
            <person name="Zhang X.Y."/>
            <person name="Comes H.P."/>
            <person name="Liu X.H."/>
            <person name="Li Y.G."/>
            <person name="Kettle C.J."/>
            <person name="Jalonen R."/>
            <person name="Gaisberger H."/>
            <person name="Ma Y.Z."/>
            <person name="Qiu Y.X."/>
        </authorList>
    </citation>
    <scope>NUCLEOTIDE SEQUENCE [LARGE SCALE GENOMIC DNA]</scope>
    <source>
        <strain evidence="2">Hangzhou</strain>
    </source>
</reference>
<comment type="caution">
    <text evidence="2">The sequence shown here is derived from an EMBL/GenBank/DDBJ whole genome shotgun (WGS) entry which is preliminary data.</text>
</comment>
<dbReference type="PANTHER" id="PTHR32208">
    <property type="entry name" value="SECRETED PROTEIN-RELATED"/>
    <property type="match status" value="1"/>
</dbReference>
<evidence type="ECO:0000313" key="3">
    <source>
        <dbReference type="Proteomes" id="UP001415857"/>
    </source>
</evidence>
<protein>
    <recommendedName>
        <fullName evidence="1">Glyoxal oxidase N-terminal domain-containing protein</fullName>
    </recommendedName>
</protein>
<dbReference type="InterPro" id="IPR009880">
    <property type="entry name" value="Glyoxal_oxidase_N"/>
</dbReference>
<sequence>MKAHRRAKAQQAYPSSKQAQAHASSYLSTVTGGNWVLLQESIGISSMHMQVLKNNKVIMFDRTDFGFSNLSLPAGKCRYNDEYVKPKDCTAHQDQVQASTTSLPTPSARPLFILTNTWCSSGSLDPNGTLIQTGGDRKGERVIRTFTPCDDDSCDWVELSSPLKNRRWYASNQIIPDGRIIIVGGRRLFTYEFYPKNPQKRDNINLPFLVQTRDPFEENNLYPFVHLFVTLSMVISSSSPTTDQSCLIIQETESSRSTLLCPVVIKEATHVLDLQFDSLSG</sequence>
<dbReference type="InterPro" id="IPR037293">
    <property type="entry name" value="Gal_Oxidase_central_sf"/>
</dbReference>
<organism evidence="2 3">
    <name type="scientific">Liquidambar formosana</name>
    <name type="common">Formosan gum</name>
    <dbReference type="NCBI Taxonomy" id="63359"/>
    <lineage>
        <taxon>Eukaryota</taxon>
        <taxon>Viridiplantae</taxon>
        <taxon>Streptophyta</taxon>
        <taxon>Embryophyta</taxon>
        <taxon>Tracheophyta</taxon>
        <taxon>Spermatophyta</taxon>
        <taxon>Magnoliopsida</taxon>
        <taxon>eudicotyledons</taxon>
        <taxon>Gunneridae</taxon>
        <taxon>Pentapetalae</taxon>
        <taxon>Saxifragales</taxon>
        <taxon>Altingiaceae</taxon>
        <taxon>Liquidambar</taxon>
    </lineage>
</organism>
<evidence type="ECO:0000259" key="1">
    <source>
        <dbReference type="Pfam" id="PF07250"/>
    </source>
</evidence>
<proteinExistence type="predicted"/>
<dbReference type="SUPFAM" id="SSF50965">
    <property type="entry name" value="Galactose oxidase, central domain"/>
    <property type="match status" value="1"/>
</dbReference>
<dbReference type="Pfam" id="PF07250">
    <property type="entry name" value="Glyoxal_oxid_N"/>
    <property type="match status" value="1"/>
</dbReference>
<feature type="domain" description="Glyoxal oxidase N-terminal" evidence="1">
    <location>
        <begin position="47"/>
        <end position="235"/>
    </location>
</feature>
<dbReference type="InterPro" id="IPR011043">
    <property type="entry name" value="Gal_Oxase/kelch_b-propeller"/>
</dbReference>
<dbReference type="AlphaFoldDB" id="A0AAP0N7J3"/>
<evidence type="ECO:0000313" key="2">
    <source>
        <dbReference type="EMBL" id="KAK9266555.1"/>
    </source>
</evidence>
<accession>A0AAP0N7J3</accession>
<dbReference type="Proteomes" id="UP001415857">
    <property type="component" value="Unassembled WGS sequence"/>
</dbReference>